<dbReference type="SUPFAM" id="SSF50346">
    <property type="entry name" value="PRC-barrel domain"/>
    <property type="match status" value="1"/>
</dbReference>
<keyword evidence="1" id="KW-0732">Signal</keyword>
<evidence type="ECO:0000313" key="3">
    <source>
        <dbReference type="EMBL" id="QGY05008.1"/>
    </source>
</evidence>
<evidence type="ECO:0000313" key="4">
    <source>
        <dbReference type="Proteomes" id="UP000012488"/>
    </source>
</evidence>
<evidence type="ECO:0000259" key="2">
    <source>
        <dbReference type="Pfam" id="PF05239"/>
    </source>
</evidence>
<dbReference type="KEGG" id="mmes:MMSR116_26240"/>
<sequence>MRSHILLASLAAIGLAIAPALAQDATVIGRDTVLPGTGPGTATDGNSVGRLMEAPNAEEAAKRQGLKPATFLTSKMIGVTVRNAAGENVGTIEDLLITDGGTFKAVVIDVSGFLGLGGKRIAVEPGALVLRPGGDRFSAVLNMSKDTVAAAQPFDPAKVIPAPR</sequence>
<dbReference type="InterPro" id="IPR027275">
    <property type="entry name" value="PRC-brl_dom"/>
</dbReference>
<dbReference type="Gene3D" id="2.30.30.240">
    <property type="entry name" value="PRC-barrel domain"/>
    <property type="match status" value="1"/>
</dbReference>
<feature type="chain" id="PRO_5025394362" evidence="1">
    <location>
        <begin position="23"/>
        <end position="164"/>
    </location>
</feature>
<dbReference type="RefSeq" id="WP_010685459.1">
    <property type="nucleotide sequence ID" value="NZ_CP043538.1"/>
</dbReference>
<reference evidence="3 4" key="2">
    <citation type="journal article" date="2013" name="Genome Announc.">
        <title>Draft Genome Sequence of Methylobacterium mesophilicum Strain SR1.6/6, Isolated from Citrus sinensis.</title>
        <authorList>
            <person name="Marinho Almeida D."/>
            <person name="Dini-Andreote F."/>
            <person name="Camargo Neves A.A."/>
            <person name="Juca Ramos R.T."/>
            <person name="Andreote F.D."/>
            <person name="Carneiro A.R."/>
            <person name="Oliveira de Souza Lima A."/>
            <person name="Caracciolo Gomes de Sa P.H."/>
            <person name="Ribeiro Barbosa M.S."/>
            <person name="Araujo W.L."/>
            <person name="Silva A."/>
        </authorList>
    </citation>
    <scope>NUCLEOTIDE SEQUENCE [LARGE SCALE GENOMIC DNA]</scope>
    <source>
        <strain evidence="3 4">SR1.6/6</strain>
    </source>
</reference>
<dbReference type="AlphaFoldDB" id="A0A6B9FVF3"/>
<gene>
    <name evidence="3" type="ORF">MMSR116_26240</name>
</gene>
<reference evidence="3 4" key="1">
    <citation type="journal article" date="2012" name="Genet. Mol. Biol.">
        <title>Analysis of 16S rRNA and mxaF genes revealing insights into Methylobacterium niche-specific plant association.</title>
        <authorList>
            <person name="Dourado M.N."/>
            <person name="Andreote F.D."/>
            <person name="Dini-Andreote F."/>
            <person name="Conti R."/>
            <person name="Araujo J.M."/>
            <person name="Araujo W.L."/>
        </authorList>
    </citation>
    <scope>NUCLEOTIDE SEQUENCE [LARGE SCALE GENOMIC DNA]</scope>
    <source>
        <strain evidence="3 4">SR1.6/6</strain>
    </source>
</reference>
<dbReference type="PANTHER" id="PTHR36505">
    <property type="entry name" value="BLR1072 PROTEIN"/>
    <property type="match status" value="1"/>
</dbReference>
<dbReference type="PANTHER" id="PTHR36505:SF1">
    <property type="entry name" value="BLR1072 PROTEIN"/>
    <property type="match status" value="1"/>
</dbReference>
<accession>A0A6B9FVF3</accession>
<protein>
    <submittedName>
        <fullName evidence="3">PRC-barrel domain containing protein</fullName>
    </submittedName>
</protein>
<dbReference type="OrthoDB" id="7876889at2"/>
<evidence type="ECO:0000256" key="1">
    <source>
        <dbReference type="SAM" id="SignalP"/>
    </source>
</evidence>
<dbReference type="EMBL" id="CP043538">
    <property type="protein sequence ID" value="QGY05008.1"/>
    <property type="molecule type" value="Genomic_DNA"/>
</dbReference>
<proteinExistence type="predicted"/>
<dbReference type="Proteomes" id="UP000012488">
    <property type="component" value="Chromosome"/>
</dbReference>
<dbReference type="InterPro" id="IPR011033">
    <property type="entry name" value="PRC_barrel-like_sf"/>
</dbReference>
<name>A0A6B9FVF3_9HYPH</name>
<organism evidence="3 4">
    <name type="scientific">Methylobacterium mesophilicum SR1.6/6</name>
    <dbReference type="NCBI Taxonomy" id="908290"/>
    <lineage>
        <taxon>Bacteria</taxon>
        <taxon>Pseudomonadati</taxon>
        <taxon>Pseudomonadota</taxon>
        <taxon>Alphaproteobacteria</taxon>
        <taxon>Hyphomicrobiales</taxon>
        <taxon>Methylobacteriaceae</taxon>
        <taxon>Methylobacterium</taxon>
    </lineage>
</organism>
<dbReference type="Pfam" id="PF05239">
    <property type="entry name" value="PRC"/>
    <property type="match status" value="1"/>
</dbReference>
<feature type="domain" description="PRC-barrel" evidence="2">
    <location>
        <begin position="71"/>
        <end position="136"/>
    </location>
</feature>
<feature type="signal peptide" evidence="1">
    <location>
        <begin position="1"/>
        <end position="22"/>
    </location>
</feature>